<dbReference type="InterPro" id="IPR002587">
    <property type="entry name" value="Myo-inos-1-P_Synthase"/>
</dbReference>
<dbReference type="AlphaFoldDB" id="T0I8Q0"/>
<dbReference type="PATRIC" id="fig|1329909.3.peg.2290"/>
<dbReference type="SUPFAM" id="SSF51735">
    <property type="entry name" value="NAD(P)-binding Rossmann-fold domains"/>
    <property type="match status" value="1"/>
</dbReference>
<proteinExistence type="inferred from homology"/>
<organism evidence="3 4">
    <name type="scientific">Sphingobium quisquiliarum P25</name>
    <dbReference type="NCBI Taxonomy" id="1329909"/>
    <lineage>
        <taxon>Bacteria</taxon>
        <taxon>Pseudomonadati</taxon>
        <taxon>Pseudomonadota</taxon>
        <taxon>Alphaproteobacteria</taxon>
        <taxon>Sphingomonadales</taxon>
        <taxon>Sphingomonadaceae</taxon>
        <taxon>Sphingobium</taxon>
    </lineage>
</organism>
<dbReference type="Pfam" id="PF01658">
    <property type="entry name" value="Inos-1-P_synth"/>
    <property type="match status" value="1"/>
</dbReference>
<dbReference type="PANTHER" id="PTHR43125:SF1">
    <property type="entry name" value="INOSITOL-3-PHOSPHATE SYNTHASE"/>
    <property type="match status" value="1"/>
</dbReference>
<evidence type="ECO:0000259" key="2">
    <source>
        <dbReference type="Pfam" id="PF01658"/>
    </source>
</evidence>
<dbReference type="GO" id="GO:0008654">
    <property type="term" value="P:phospholipid biosynthetic process"/>
    <property type="evidence" value="ECO:0007669"/>
    <property type="project" value="InterPro"/>
</dbReference>
<gene>
    <name evidence="3" type="ORF">L288_11825</name>
</gene>
<dbReference type="Proteomes" id="UP000015525">
    <property type="component" value="Unassembled WGS sequence"/>
</dbReference>
<comment type="caution">
    <text evidence="3">The sequence shown here is derived from an EMBL/GenBank/DDBJ whole genome shotgun (WGS) entry which is preliminary data.</text>
</comment>
<evidence type="ECO:0000256" key="1">
    <source>
        <dbReference type="ARBA" id="ARBA00010813"/>
    </source>
</evidence>
<comment type="similarity">
    <text evidence="1">Belongs to the myo-inositol 1-phosphate synthase family.</text>
</comment>
<dbReference type="EMBL" id="ATHO01000102">
    <property type="protein sequence ID" value="EQB05999.1"/>
    <property type="molecule type" value="Genomic_DNA"/>
</dbReference>
<dbReference type="PANTHER" id="PTHR43125">
    <property type="entry name" value="INOSITOL-3-PHOSPHATE SYNTHASE"/>
    <property type="match status" value="1"/>
</dbReference>
<dbReference type="Gene3D" id="3.40.50.720">
    <property type="entry name" value="NAD(P)-binding Rossmann-like Domain"/>
    <property type="match status" value="1"/>
</dbReference>
<evidence type="ECO:0000313" key="4">
    <source>
        <dbReference type="Proteomes" id="UP000015525"/>
    </source>
</evidence>
<keyword evidence="4" id="KW-1185">Reference proteome</keyword>
<protein>
    <submittedName>
        <fullName evidence="3">Inositol-3-phosphate synthase</fullName>
    </submittedName>
</protein>
<accession>T0I8Q0</accession>
<reference evidence="3 4" key="1">
    <citation type="journal article" date="2013" name="Genome Announc.">
        <title>Draft Genome Sequence of Sphingobium quisquiliarum Strain P25T, a Novel Hexachlorocyclohexane (HCH)-Degrading Bacterium Isolated from an HCH Dumpsite.</title>
        <authorList>
            <person name="Kumar Singh A."/>
            <person name="Sangwan N."/>
            <person name="Sharma A."/>
            <person name="Gupta V."/>
            <person name="Khurana J.P."/>
            <person name="Lal R."/>
        </authorList>
    </citation>
    <scope>NUCLEOTIDE SEQUENCE [LARGE SCALE GENOMIC DNA]</scope>
    <source>
        <strain evidence="3 4">P25</strain>
    </source>
</reference>
<dbReference type="GO" id="GO:0006021">
    <property type="term" value="P:inositol biosynthetic process"/>
    <property type="evidence" value="ECO:0007669"/>
    <property type="project" value="InterPro"/>
</dbReference>
<dbReference type="RefSeq" id="WP_021238610.1">
    <property type="nucleotide sequence ID" value="NZ_ATHO01000102.1"/>
</dbReference>
<dbReference type="InterPro" id="IPR036291">
    <property type="entry name" value="NAD(P)-bd_dom_sf"/>
</dbReference>
<feature type="domain" description="Myo-inositol-1-phosphate synthase GAPDH-like" evidence="2">
    <location>
        <begin position="207"/>
        <end position="315"/>
    </location>
</feature>
<dbReference type="PIRSF" id="PIRSF015578">
    <property type="entry name" value="Myoinos-ppht_syn"/>
    <property type="match status" value="1"/>
</dbReference>
<dbReference type="InterPro" id="IPR013021">
    <property type="entry name" value="Myo-inos-1-P_Synthase_GAPDH"/>
</dbReference>
<dbReference type="SUPFAM" id="SSF55347">
    <property type="entry name" value="Glyceraldehyde-3-phosphate dehydrogenase-like, C-terminal domain"/>
    <property type="match status" value="1"/>
</dbReference>
<dbReference type="InterPro" id="IPR052199">
    <property type="entry name" value="MIPS"/>
</dbReference>
<dbReference type="Gene3D" id="3.30.360.10">
    <property type="entry name" value="Dihydrodipicolinate Reductase, domain 2"/>
    <property type="match status" value="1"/>
</dbReference>
<dbReference type="GO" id="GO:0004512">
    <property type="term" value="F:inositol-3-phosphate synthase activity"/>
    <property type="evidence" value="ECO:0007669"/>
    <property type="project" value="InterPro"/>
</dbReference>
<evidence type="ECO:0000313" key="3">
    <source>
        <dbReference type="EMBL" id="EQB05999.1"/>
    </source>
</evidence>
<name>T0I8Q0_9SPHN</name>
<sequence length="380" mass="41527">MKHSPLPPRRPAINIGIIGVGNCASSLVQGLSHYRAESNEHFGLTHWEIGGYRPCDIHVAAAWDIDRRKVGRDVAEAIFAKPNCTQAFCREVDATGVAVEMGRMLDGFADHMADYPDDRTFLPADAPEPSKQDVVDRLRAAKVDVLMNYLPVGSQQATEFYAECALEAGVAFVNNIPVFIASDPVWAERFEAAGVPIIGDDIKAQLGATIVHRVLTDLFAKRGVKLDRTYQLNTGGNTDFLNMSNRARLKSKKISKTEAVQSVAESRLEDENIHIGPSDYVAWQNDNKVCFLRMEGQLFGGVPMNLELRLSVEDSPNSAGVAIDMIRCAKLAADRGLSGPIHPAAAYFCKHPPQQMTDDRAHEAVEAFIRGESAVALAAE</sequence>